<evidence type="ECO:0000313" key="1">
    <source>
        <dbReference type="EMBL" id="POR52759.1"/>
    </source>
</evidence>
<dbReference type="RefSeq" id="WP_103704170.1">
    <property type="nucleotide sequence ID" value="NZ_PQGA01000004.1"/>
</dbReference>
<gene>
    <name evidence="1" type="ORF">B0G62_10456</name>
</gene>
<keyword evidence="2" id="KW-1185">Reference proteome</keyword>
<dbReference type="EMBL" id="PQGA01000004">
    <property type="protein sequence ID" value="POR52759.1"/>
    <property type="molecule type" value="Genomic_DNA"/>
</dbReference>
<organism evidence="1 2">
    <name type="scientific">Paraburkholderia eburnea</name>
    <dbReference type="NCBI Taxonomy" id="1189126"/>
    <lineage>
        <taxon>Bacteria</taxon>
        <taxon>Pseudomonadati</taxon>
        <taxon>Pseudomonadota</taxon>
        <taxon>Betaproteobacteria</taxon>
        <taxon>Burkholderiales</taxon>
        <taxon>Burkholderiaceae</taxon>
        <taxon>Paraburkholderia</taxon>
    </lineage>
</organism>
<dbReference type="AlphaFoldDB" id="A0A2S4MDQ4"/>
<dbReference type="Proteomes" id="UP000237381">
    <property type="component" value="Unassembled WGS sequence"/>
</dbReference>
<accession>A0A2S4MDQ4</accession>
<sequence length="190" mass="20497">MPYRATLRGYAVAALQGSATLAGQSVFPSADWPTVDPDYPAILVQCYREKKESRAKGSQIPQFIATAVLAVTARVKATGGAEAGPNVQMLLDELEDQIFLAITTCQPLLQSIQRVSWVDSDQEISAKSQYHAGEVRINFGLEFPVDVDPLGDRPAALPSITAPLKEVDLTWTVPQGTPQPGLVIDLPQPE</sequence>
<dbReference type="OrthoDB" id="6873399at2"/>
<reference evidence="1 2" key="1">
    <citation type="submission" date="2018-01" db="EMBL/GenBank/DDBJ databases">
        <title>Genomic Encyclopedia of Type Strains, Phase III (KMG-III): the genomes of soil and plant-associated and newly described type strains.</title>
        <authorList>
            <person name="Whitman W."/>
        </authorList>
    </citation>
    <scope>NUCLEOTIDE SEQUENCE [LARGE SCALE GENOMIC DNA]</scope>
    <source>
        <strain evidence="1 2">JCM 18070</strain>
    </source>
</reference>
<proteinExistence type="predicted"/>
<evidence type="ECO:0000313" key="2">
    <source>
        <dbReference type="Proteomes" id="UP000237381"/>
    </source>
</evidence>
<name>A0A2S4MDQ4_9BURK</name>
<comment type="caution">
    <text evidence="1">The sequence shown here is derived from an EMBL/GenBank/DDBJ whole genome shotgun (WGS) entry which is preliminary data.</text>
</comment>
<protein>
    <submittedName>
        <fullName evidence="1">Uncharacterized protein</fullName>
    </submittedName>
</protein>